<accession>A0ABU5HD68</accession>
<organism evidence="2 3">
    <name type="scientific">Hyalangium rubrum</name>
    <dbReference type="NCBI Taxonomy" id="3103134"/>
    <lineage>
        <taxon>Bacteria</taxon>
        <taxon>Pseudomonadati</taxon>
        <taxon>Myxococcota</taxon>
        <taxon>Myxococcia</taxon>
        <taxon>Myxococcales</taxon>
        <taxon>Cystobacterineae</taxon>
        <taxon>Archangiaceae</taxon>
        <taxon>Hyalangium</taxon>
    </lineage>
</organism>
<dbReference type="Gene3D" id="2.40.128.140">
    <property type="entry name" value="Outer membrane protein"/>
    <property type="match status" value="1"/>
</dbReference>
<proteinExistence type="predicted"/>
<dbReference type="Pfam" id="PF09982">
    <property type="entry name" value="LpxR"/>
    <property type="match status" value="1"/>
</dbReference>
<dbReference type="InterPro" id="IPR037107">
    <property type="entry name" value="Put_OMP_sf"/>
</dbReference>
<protein>
    <submittedName>
        <fullName evidence="2">Lipid A deacylase LpxR family protein</fullName>
    </submittedName>
</protein>
<keyword evidence="1" id="KW-0732">Signal</keyword>
<dbReference type="EMBL" id="JAXIVS010000014">
    <property type="protein sequence ID" value="MDY7231410.1"/>
    <property type="molecule type" value="Genomic_DNA"/>
</dbReference>
<dbReference type="RefSeq" id="WP_321550119.1">
    <property type="nucleotide sequence ID" value="NZ_JAXIVS010000014.1"/>
</dbReference>
<evidence type="ECO:0000313" key="2">
    <source>
        <dbReference type="EMBL" id="MDY7231410.1"/>
    </source>
</evidence>
<feature type="chain" id="PRO_5045804749" evidence="1">
    <location>
        <begin position="18"/>
        <end position="358"/>
    </location>
</feature>
<dbReference type="InterPro" id="IPR018707">
    <property type="entry name" value="LpxR"/>
</dbReference>
<evidence type="ECO:0000256" key="1">
    <source>
        <dbReference type="SAM" id="SignalP"/>
    </source>
</evidence>
<evidence type="ECO:0000313" key="3">
    <source>
        <dbReference type="Proteomes" id="UP001291309"/>
    </source>
</evidence>
<keyword evidence="3" id="KW-1185">Reference proteome</keyword>
<reference evidence="2 3" key="1">
    <citation type="submission" date="2023-12" db="EMBL/GenBank/DDBJ databases">
        <title>the genome sequence of Hyalangium sp. s54d21.</title>
        <authorList>
            <person name="Zhang X."/>
        </authorList>
    </citation>
    <scope>NUCLEOTIDE SEQUENCE [LARGE SCALE GENOMIC DNA]</scope>
    <source>
        <strain evidence="3">s54d21</strain>
    </source>
</reference>
<dbReference type="Proteomes" id="UP001291309">
    <property type="component" value="Unassembled WGS sequence"/>
</dbReference>
<name>A0ABU5HD68_9BACT</name>
<gene>
    <name evidence="2" type="ORF">SYV04_33775</name>
</gene>
<sequence length="358" mass="39471">MLRALALLSSVLAQAPAATPPAVDPKLPFVTTLHLENDVLVQSDRYYSNGIRLEHHGEYDACRELALALGFPDSVDHRYPCGGSLAQNMYTPSRIVPNEGELPWPDPNDRPYGGWLHGGLLFQHLAVDEEPTDSSRLTLQATVGVIGPPAGAGVVQREWHGALNNIFGHVVARIPVGWEAQLPTEPAFHVSALREQPLLWSRYVDATWSAGAMVGTVFTNASLGGTVRAGLLARPFGLAPIMPSVRKAKRAREEAEGKAPEVSSTPDVPERTFEAYLFARGQVRWVARNLFLDGTFFRKSISVRKTPFVGDTDFGFALRGSKFEFDLSFVFRSQEMAEPPDPRLSGHRFARLQLSYFH</sequence>
<feature type="signal peptide" evidence="1">
    <location>
        <begin position="1"/>
        <end position="17"/>
    </location>
</feature>
<comment type="caution">
    <text evidence="2">The sequence shown here is derived from an EMBL/GenBank/DDBJ whole genome shotgun (WGS) entry which is preliminary data.</text>
</comment>